<keyword evidence="1 8" id="KW-0347">Helicase</keyword>
<evidence type="ECO:0000256" key="1">
    <source>
        <dbReference type="ARBA" id="ARBA00022806"/>
    </source>
</evidence>
<keyword evidence="1 8" id="KW-0067">ATP-binding</keyword>
<dbReference type="Pfam" id="PF13086">
    <property type="entry name" value="AAA_11"/>
    <property type="match status" value="1"/>
</dbReference>
<dbReference type="SUPFAM" id="SSF52540">
    <property type="entry name" value="P-loop containing nucleoside triphosphate hydrolases"/>
    <property type="match status" value="1"/>
</dbReference>
<dbReference type="InterPro" id="IPR056474">
    <property type="entry name" value="SEN1_barrel"/>
</dbReference>
<accession>A0ABP0EC81</accession>
<evidence type="ECO:0000259" key="5">
    <source>
        <dbReference type="Pfam" id="PF13086"/>
    </source>
</evidence>
<dbReference type="EMBL" id="OZ004257">
    <property type="protein sequence ID" value="CAK7907094.1"/>
    <property type="molecule type" value="Genomic_DNA"/>
</dbReference>
<sequence>MDGDSPPILPNVPREVNGSAIVNPAPEGFEALIRDIKLSFQEVGNSDFQNSLLVRGYQYLQRNSNRHWFCDEYMYPISRHLLILFSFPDNQELSTPVKAGIRKSITTCTKCAIKYHQGKSYLRETLTVERGVPVPALTKFIEIVDSWEAEVVSPLLSVGDSYNDSEQPLDERVILGIQLCILNPGVIRMDSKIATMVRRLFEIVHPENIPSTSRLDPGIVYFLFEGTPKQINWAIYASIHSSDIEKETTSNFVDEFKTYYYRIQDAKHFSTKACIKFWQCFLIVEPNIDTKTLIDQLNSPKDLEVMSVHQKIRLYPLFRVLLNHIMSFLNEPLPILLRALDVLLARLKSEFWKHSAPYTFVNILDTVLMSPYIVQFICLLTPNRKDSPKLDTLSDVLSWMSSLTESLVGSQQQIAGVRLGQFLLQQEVPQLGPPKSGTVIDKRKSANAILVYNLGCQLLQKCIRLNEDDIKIGDKNFLIELLKKRDARAAIDNRASQIVDISMGEYDYLQKEVDEFELDGTRIIAKDSATKLISMAAYYDISNFSHHTRLLQDSSVPTSLDAFPLLWSELVKGKIHTRKNLYLELFQSFKFVSSVVSIESNIKQPVTNKALASALSIHNRNVQTVMRAISSFLEKLSLVNPTDLKLVFTDEAASVGYWSCVLSPHTNQAAIDIMYQVFDDGGARFEAIQALLKEVPATLNPISQNITILTQLKAFEPCPKSVRILMDIVEALADPLKGLLNLTNQFSDSQELIKTFWKKSWQFLVMIYQGALTWANQYPLERMIEFTRDTLDLSRKLLDSFMFILEATKTPTDQNVGKVLFQNFMNAFHYVIVWLRLGDVSLLNSCVDLVFKGFDLAKDMECSIDRDFLMNFTKYGAKAKKFNNKLSENQRFEILSKAREFDDALVESVVIEVQEQRSKSKQNTPIVIDDVSPQPSKGSLATYKYQTHIKQPRQQTLGRFGVVTKDAPVAPAPPQLPASSLDAIRQSLKSTRSPVPSKPLSTVAPAPARPAGFNSKRNTTPQVGRSLNSLKKKKNDSDSSEDEEEQEVDLSDLFVEKKKKAKVIEVDISGRPLVKPNISKQLSDKRREEEYMRLRLNVNLKPLYSTILKWNFNSNSEYPTKEIDIYKPTKEVYTDAKDYVKVTEPLLMLECWQGIQSAKQTGQDVAFELLIGSRTSCDGFFDVYASVRKDILQDRRIGESDLLVLGCLQGESFDARSASRYLKDSETITCLAKVREIKSANADFSDITVRVFPQGSMMGILTPKSVVIGVKVMQMVTVEREYSSLKGIQYYDLAENIFKAQPQEPINISDQEADKMLKLFGVNKSQAKAVLGSYNREGFSLIQGPPGTGKTKTILGIVGYYLSMKQKEGVITFEEDSSREGTPPKDSLNAPKVLVCAPSNAAVDELCLRLRNGVKNLQGEEITPRVVRLGRSDAINASVRDLTLEELVDKQLAASDTKTSIDPTIREEHTKCITERNRLKEALQNPELKSSDVTKLEDSLREVNKKRNELAKKLDDQRERVSIAYRNREIERRQIQAKILGNAQIICSTLSGSAHDFIASLSIKFDQVIIDEACQCVELSAIIPLRYGCKKCIMVGDPNQLPPTVLSKAASNLNYEESLFVRMQRRNPNSVYLLDVQYRMHPEISVFPSAEFYNSRLLDGPGMEEKNTRPWHDIYPLSPYRFFDVAGKHQQNAQSRSLFNYAEAQIVLEMVEILMQKLPQNSFSGRIGVISPYKEQIRTMKDIFKRKYGMAILNEIDFNTVDGYQGQEKEIIIMSCVRASPTGNVGFLSDVRRMNVALTRARTTLWILGNKESLMRNKVWNRLLTDATHRNAVTNAYPGSISSSMREMRPEDKTLHFDNNSGSKIQELEGPNEYSHPVKYLPERPQPTNPSTNANTATPPSTTEHPEPVKQKTNEKREISKPISSYKPLDNRIPPREKVDTNSPTSTTNAQSTSKSLNAPANNVNQQAAPYNRRPPPNPNHPSHPDHPNHDPNYKRRWHPSDLRNPNHPKHDPNYNQKQRKLNGGSQQNGPSSSGVLPPRKRPAQSSMFINNKRNRPFPK</sequence>
<protein>
    <submittedName>
        <fullName evidence="8">Helicase Sen1p</fullName>
    </submittedName>
</protein>
<dbReference type="InterPro" id="IPR045055">
    <property type="entry name" value="DNA2/NAM7-like"/>
</dbReference>
<reference evidence="8 9" key="1">
    <citation type="submission" date="2024-01" db="EMBL/GenBank/DDBJ databases">
        <authorList>
            <consortium name="Genoscope - CEA"/>
            <person name="William W."/>
        </authorList>
    </citation>
    <scope>NUCLEOTIDE SEQUENCE [LARGE SCALE GENOMIC DNA]</scope>
    <source>
        <strain evidence="8 9">29B2s-10</strain>
    </source>
</reference>
<dbReference type="InterPro" id="IPR047187">
    <property type="entry name" value="SF1_C_Upf1"/>
</dbReference>
<dbReference type="PANTHER" id="PTHR10887">
    <property type="entry name" value="DNA2/NAM7 HELICASE FAMILY"/>
    <property type="match status" value="1"/>
</dbReference>
<feature type="compositionally biased region" description="Basic and acidic residues" evidence="3">
    <location>
        <begin position="1846"/>
        <end position="1856"/>
    </location>
</feature>
<gene>
    <name evidence="8" type="primary">SEN1</name>
    <name evidence="8" type="ORF">CAAN4_E03884</name>
</gene>
<dbReference type="InterPro" id="IPR044340">
    <property type="entry name" value="Helicase_Sen1_1B_dom"/>
</dbReference>
<dbReference type="CDD" id="cd18042">
    <property type="entry name" value="DEXXQc_SETX"/>
    <property type="match status" value="1"/>
</dbReference>
<proteinExistence type="predicted"/>
<evidence type="ECO:0000259" key="6">
    <source>
        <dbReference type="Pfam" id="PF13087"/>
    </source>
</evidence>
<evidence type="ECO:0000313" key="8">
    <source>
        <dbReference type="EMBL" id="CAK7907094.1"/>
    </source>
</evidence>
<feature type="compositionally biased region" description="Basic and acidic residues" evidence="3">
    <location>
        <begin position="1904"/>
        <end position="1920"/>
    </location>
</feature>
<dbReference type="Pfam" id="PF12726">
    <property type="entry name" value="SEN1_N"/>
    <property type="match status" value="1"/>
</dbReference>
<evidence type="ECO:0000259" key="7">
    <source>
        <dbReference type="Pfam" id="PF23576"/>
    </source>
</evidence>
<feature type="compositionally biased region" description="Low complexity" evidence="3">
    <location>
        <begin position="1889"/>
        <end position="1903"/>
    </location>
</feature>
<dbReference type="Proteomes" id="UP001497600">
    <property type="component" value="Chromosome E"/>
</dbReference>
<feature type="domain" description="Helicase SEN1 beta-barrel" evidence="7">
    <location>
        <begin position="1164"/>
        <end position="1272"/>
    </location>
</feature>
<dbReference type="CDD" id="cd18808">
    <property type="entry name" value="SF1_C_Upf1"/>
    <property type="match status" value="1"/>
</dbReference>
<feature type="domain" description="DNA2/NAM7 helicase-like C-terminal" evidence="6">
    <location>
        <begin position="1615"/>
        <end position="1811"/>
    </location>
</feature>
<feature type="compositionally biased region" description="Basic and acidic residues" evidence="3">
    <location>
        <begin position="1929"/>
        <end position="1940"/>
    </location>
</feature>
<dbReference type="GO" id="GO:0004386">
    <property type="term" value="F:helicase activity"/>
    <property type="evidence" value="ECO:0007669"/>
    <property type="project" value="UniProtKB-KW"/>
</dbReference>
<feature type="domain" description="DNA2/NAM7 helicase helicase" evidence="5">
    <location>
        <begin position="1322"/>
        <end position="1608"/>
    </location>
</feature>
<feature type="domain" description="Helicase Sen1 N-terminal" evidence="4">
    <location>
        <begin position="101"/>
        <end position="848"/>
    </location>
</feature>
<dbReference type="InterPro" id="IPR027417">
    <property type="entry name" value="P-loop_NTPase"/>
</dbReference>
<name>A0ABP0EC81_9ASCO</name>
<evidence type="ECO:0000256" key="2">
    <source>
        <dbReference type="SAM" id="Coils"/>
    </source>
</evidence>
<feature type="compositionally biased region" description="Polar residues" evidence="3">
    <location>
        <begin position="1941"/>
        <end position="1957"/>
    </location>
</feature>
<dbReference type="Pfam" id="PF23576">
    <property type="entry name" value="SEN1_barrel"/>
    <property type="match status" value="1"/>
</dbReference>
<keyword evidence="1 8" id="KW-0378">Hydrolase</keyword>
<evidence type="ECO:0000313" key="9">
    <source>
        <dbReference type="Proteomes" id="UP001497600"/>
    </source>
</evidence>
<evidence type="ECO:0000259" key="4">
    <source>
        <dbReference type="Pfam" id="PF12726"/>
    </source>
</evidence>
<keyword evidence="1 8" id="KW-0547">Nucleotide-binding</keyword>
<evidence type="ECO:0000256" key="3">
    <source>
        <dbReference type="SAM" id="MobiDB-lite"/>
    </source>
</evidence>
<feature type="compositionally biased region" description="Polar residues" evidence="3">
    <location>
        <begin position="1015"/>
        <end position="1025"/>
    </location>
</feature>
<feature type="compositionally biased region" description="Low complexity" evidence="3">
    <location>
        <begin position="2023"/>
        <end position="2035"/>
    </location>
</feature>
<dbReference type="Gene3D" id="3.40.50.300">
    <property type="entry name" value="P-loop containing nucleotide triphosphate hydrolases"/>
    <property type="match status" value="2"/>
</dbReference>
<keyword evidence="9" id="KW-1185">Reference proteome</keyword>
<dbReference type="InterPro" id="IPR041679">
    <property type="entry name" value="DNA2/NAM7-like_C"/>
</dbReference>
<feature type="region of interest" description="Disordered" evidence="3">
    <location>
        <begin position="1834"/>
        <end position="2060"/>
    </location>
</feature>
<dbReference type="CDD" id="cd21408">
    <property type="entry name" value="1B_Sen1p-like"/>
    <property type="match status" value="1"/>
</dbReference>
<organism evidence="8 9">
    <name type="scientific">[Candida] anglica</name>
    <dbReference type="NCBI Taxonomy" id="148631"/>
    <lineage>
        <taxon>Eukaryota</taxon>
        <taxon>Fungi</taxon>
        <taxon>Dikarya</taxon>
        <taxon>Ascomycota</taxon>
        <taxon>Saccharomycotina</taxon>
        <taxon>Pichiomycetes</taxon>
        <taxon>Debaryomycetaceae</taxon>
        <taxon>Kurtzmaniella</taxon>
    </lineage>
</organism>
<feature type="compositionally biased region" description="Acidic residues" evidence="3">
    <location>
        <begin position="1038"/>
        <end position="1048"/>
    </location>
</feature>
<keyword evidence="2" id="KW-0175">Coiled coil</keyword>
<feature type="compositionally biased region" description="Basic and acidic residues" evidence="3">
    <location>
        <begin position="1983"/>
        <end position="2002"/>
    </location>
</feature>
<feature type="compositionally biased region" description="Low complexity" evidence="3">
    <location>
        <begin position="1958"/>
        <end position="1972"/>
    </location>
</feature>
<dbReference type="Pfam" id="PF13087">
    <property type="entry name" value="AAA_12"/>
    <property type="match status" value="1"/>
</dbReference>
<feature type="coiled-coil region" evidence="2">
    <location>
        <begin position="1493"/>
        <end position="1520"/>
    </location>
</feature>
<dbReference type="InterPro" id="IPR024481">
    <property type="entry name" value="Helicase_Sen1_N"/>
</dbReference>
<feature type="region of interest" description="Disordered" evidence="3">
    <location>
        <begin position="988"/>
        <end position="1048"/>
    </location>
</feature>
<dbReference type="InterPro" id="IPR041677">
    <property type="entry name" value="DNA2/NAM7_AAA_11"/>
</dbReference>
<feature type="compositionally biased region" description="Pro residues" evidence="3">
    <location>
        <begin position="1973"/>
        <end position="1982"/>
    </location>
</feature>
<dbReference type="PANTHER" id="PTHR10887:SF495">
    <property type="entry name" value="HELICASE SENATAXIN ISOFORM X1-RELATED"/>
    <property type="match status" value="1"/>
</dbReference>